<dbReference type="SUPFAM" id="SSF63433">
    <property type="entry name" value="Fumarylacetoacetate hydrolase, FAH, N-terminal domain"/>
    <property type="match status" value="1"/>
</dbReference>
<feature type="binding site" evidence="13">
    <location>
        <position position="515"/>
    </location>
    <ligand>
        <name>substrate</name>
    </ligand>
</feature>
<evidence type="ECO:0000256" key="3">
    <source>
        <dbReference type="ARBA" id="ARBA00004782"/>
    </source>
</evidence>
<evidence type="ECO:0000256" key="6">
    <source>
        <dbReference type="ARBA" id="ARBA00022723"/>
    </source>
</evidence>
<evidence type="ECO:0000259" key="16">
    <source>
        <dbReference type="Pfam" id="PF05116"/>
    </source>
</evidence>
<dbReference type="InterPro" id="IPR036462">
    <property type="entry name" value="Fumarylacetoacetase_N_sf"/>
</dbReference>
<keyword evidence="10" id="KW-0828">Tyrosine catabolism</keyword>
<dbReference type="EC" id="3.7.1.2" evidence="5"/>
<dbReference type="Pfam" id="PF05116">
    <property type="entry name" value="S6PP"/>
    <property type="match status" value="1"/>
</dbReference>
<dbReference type="Gene3D" id="2.60.40.10">
    <property type="entry name" value="Immunoglobulins"/>
    <property type="match status" value="1"/>
</dbReference>
<evidence type="ECO:0000256" key="10">
    <source>
        <dbReference type="ARBA" id="ARBA00022878"/>
    </source>
</evidence>
<comment type="similarity">
    <text evidence="4">Belongs to the FAH family.</text>
</comment>
<comment type="cofactor">
    <cofactor evidence="1 14">
        <name>Ca(2+)</name>
        <dbReference type="ChEBI" id="CHEBI:29108"/>
    </cofactor>
</comment>
<evidence type="ECO:0000256" key="8">
    <source>
        <dbReference type="ARBA" id="ARBA00022837"/>
    </source>
</evidence>
<evidence type="ECO:0000256" key="7">
    <source>
        <dbReference type="ARBA" id="ARBA00022801"/>
    </source>
</evidence>
<dbReference type="Gene3D" id="3.90.850.10">
    <property type="entry name" value="Fumarylacetoacetase-like, C-terminal domain"/>
    <property type="match status" value="1"/>
</dbReference>
<dbReference type="SFLD" id="SFLDS00003">
    <property type="entry name" value="Haloacid_Dehalogenase"/>
    <property type="match status" value="1"/>
</dbReference>
<feature type="binding site" evidence="14">
    <location>
        <position position="584"/>
    </location>
    <ligand>
        <name>Ca(2+)</name>
        <dbReference type="ChEBI" id="CHEBI:29108"/>
    </ligand>
</feature>
<evidence type="ECO:0000259" key="15">
    <source>
        <dbReference type="Pfam" id="PF01557"/>
    </source>
</evidence>
<feature type="domain" description="Fumarylacetoacetase N-terminal" evidence="17">
    <location>
        <begin position="401"/>
        <end position="491"/>
    </location>
</feature>
<dbReference type="InterPro" id="IPR005959">
    <property type="entry name" value="Fumarylacetoacetase"/>
</dbReference>
<feature type="binding site" evidence="13">
    <location>
        <position position="625"/>
    </location>
    <ligand>
        <name>substrate</name>
    </ligand>
</feature>
<dbReference type="GO" id="GO:0004334">
    <property type="term" value="F:fumarylacetoacetase activity"/>
    <property type="evidence" value="ECO:0007669"/>
    <property type="project" value="UniProtKB-EC"/>
</dbReference>
<feature type="binding site" evidence="14">
    <location>
        <position position="642"/>
    </location>
    <ligand>
        <name>Mg(2+)</name>
        <dbReference type="ChEBI" id="CHEBI:18420"/>
    </ligand>
</feature>
<feature type="binding site" evidence="14">
    <location>
        <position position="586"/>
    </location>
    <ligand>
        <name>Ca(2+)</name>
        <dbReference type="ChEBI" id="CHEBI:29108"/>
    </ligand>
</feature>
<feature type="binding site" evidence="14">
    <location>
        <position position="499"/>
    </location>
    <ligand>
        <name>Ca(2+)</name>
        <dbReference type="ChEBI" id="CHEBI:29108"/>
    </ligand>
</feature>
<evidence type="ECO:0000256" key="14">
    <source>
        <dbReference type="PIRSR" id="PIRSR605959-3"/>
    </source>
</evidence>
<dbReference type="PANTHER" id="PTHR43069:SF2">
    <property type="entry name" value="FUMARYLACETOACETASE"/>
    <property type="match status" value="1"/>
</dbReference>
<dbReference type="Gene3D" id="3.40.50.1000">
    <property type="entry name" value="HAD superfamily/HAD-like"/>
    <property type="match status" value="1"/>
</dbReference>
<dbReference type="Gene3D" id="2.30.30.230">
    <property type="entry name" value="Fumarylacetoacetase, N-terminal domain"/>
    <property type="match status" value="1"/>
</dbReference>
<feature type="binding site" evidence="14">
    <location>
        <position position="638"/>
    </location>
    <ligand>
        <name>Mg(2+)</name>
        <dbReference type="ChEBI" id="CHEBI:18420"/>
    </ligand>
</feature>
<dbReference type="PANTHER" id="PTHR43069">
    <property type="entry name" value="FUMARYLACETOACETASE"/>
    <property type="match status" value="1"/>
</dbReference>
<feature type="binding site" evidence="14">
    <location>
        <position position="618"/>
    </location>
    <ligand>
        <name>Mg(2+)</name>
        <dbReference type="ChEBI" id="CHEBI:18420"/>
    </ligand>
</feature>
<dbReference type="GO" id="GO:0006572">
    <property type="term" value="P:L-tyrosine catabolic process"/>
    <property type="evidence" value="ECO:0007669"/>
    <property type="project" value="UniProtKB-KW"/>
</dbReference>
<gene>
    <name evidence="18" type="ORF">C2E20_1208</name>
</gene>
<dbReference type="GO" id="GO:1902000">
    <property type="term" value="P:homogentisate catabolic process"/>
    <property type="evidence" value="ECO:0007669"/>
    <property type="project" value="TreeGrafter"/>
</dbReference>
<comment type="cofactor">
    <cofactor evidence="2 14">
        <name>Mg(2+)</name>
        <dbReference type="ChEBI" id="CHEBI:18420"/>
    </cofactor>
</comment>
<evidence type="ECO:0000256" key="1">
    <source>
        <dbReference type="ARBA" id="ARBA00001913"/>
    </source>
</evidence>
<protein>
    <recommendedName>
        <fullName evidence="5">fumarylacetoacetase</fullName>
        <ecNumber evidence="5">3.7.1.2</ecNumber>
    </recommendedName>
</protein>
<dbReference type="EMBL" id="LHPF02000002">
    <property type="protein sequence ID" value="PSC75747.1"/>
    <property type="molecule type" value="Genomic_DNA"/>
</dbReference>
<feature type="active site" description="Proton acceptor" evidence="12">
    <location>
        <position position="506"/>
    </location>
</feature>
<keyword evidence="19" id="KW-1185">Reference proteome</keyword>
<feature type="binding site" evidence="13">
    <location>
        <position position="501"/>
    </location>
    <ligand>
        <name>substrate</name>
    </ligand>
</feature>
<evidence type="ECO:0000256" key="13">
    <source>
        <dbReference type="PIRSR" id="PIRSR605959-2"/>
    </source>
</evidence>
<sequence length="822" mass="87259">MLAAQQQSLGLGAPPPPPLGLQLHYRTSWQQPVLHHSVNGGEWRGVEMQQVVSGTGWWTAAQLQLDVAVAHSALGSGVSSHASGSGSPAPLLEFVITDGQHAWDKAPDGANYMIADPGRWRLSGGKLAQAATPPVMLVSDLDDTMIGDDASTAEFTRWWREEGVAAGGRLVFNTGRALDLFEALLVEKSSVMAEPDLLISSIGTRVYAKGPGGRWLEDEGYTALLGRGWALEAVREACYRALATVGKEAMHFRPPSEMSEHKVTCGVRINVLEKVLASVSADLAGAAVEHRMVISGSGDWRYMDLVPREAGKLQALEYARRTLGFEPEQTVAAGDSGNDIDMLEGQHRSIVVGNAHGELRAWAEARHAALASGAASGGELLLVEGHRASGILEGLQRFGFKKPGVAIGDSVLDLRAVAESGLFAGPLLSSHTAVFQQPTLNAFMALGRPAWLEARATLQRLLSAEEGRLRDDVRLRERALVSLRDVRMHLPAGIGDYTDFYASREHATNMGRMFRVYANALQPNWLHLPVGYHGRASSIVVSGTDVRRPWGQALPPAPAGEGATGGTAAPGAPVFQPCAALDYELEMGCLIGPGNELGAPIPVDRAADHIFGLVLVNDWSARDLQRWEYVPLGPFTSKSFATSLSPWVVTLEALQPFAVAAPPQEAPCPLPYLRQPPGQRTNFNISLEVALQPAGSGGGGGSGSGGEARAAEATVVTRSNLRTLYWTLPQMIAHHTAGGCNLRPGDLLATGTLSCEGPQGAGCLQEATWNSSRPVRLADGSERCFLQDGDSVVVSGYCQGEGYRVGFGECCGAVLPALPPPA</sequence>
<feature type="binding site" evidence="14">
    <location>
        <position position="618"/>
    </location>
    <ligand>
        <name>Ca(2+)</name>
        <dbReference type="ChEBI" id="CHEBI:29108"/>
    </ligand>
</feature>
<name>A0A2P6VNW0_9CHLO</name>
<evidence type="ECO:0000256" key="9">
    <source>
        <dbReference type="ARBA" id="ARBA00022842"/>
    </source>
</evidence>
<feature type="binding site" evidence="13">
    <location>
        <position position="629"/>
    </location>
    <ligand>
        <name>substrate</name>
    </ligand>
</feature>
<dbReference type="InterPro" id="IPR036412">
    <property type="entry name" value="HAD-like_sf"/>
</dbReference>
<accession>A0A2P6VNW0</accession>
<evidence type="ECO:0000313" key="19">
    <source>
        <dbReference type="Proteomes" id="UP000239649"/>
    </source>
</evidence>
<evidence type="ECO:0000256" key="11">
    <source>
        <dbReference type="ARBA" id="ARBA00023232"/>
    </source>
</evidence>
<dbReference type="NCBIfam" id="TIGR01266">
    <property type="entry name" value="fum_ac_acetase"/>
    <property type="match status" value="1"/>
</dbReference>
<keyword evidence="7" id="KW-0378">Hydrolase</keyword>
<keyword evidence="9 14" id="KW-0460">Magnesium</keyword>
<dbReference type="UniPathway" id="UPA00139">
    <property type="reaction ID" value="UER00341"/>
</dbReference>
<dbReference type="GO" id="GO:0006559">
    <property type="term" value="P:L-phenylalanine catabolic process"/>
    <property type="evidence" value="ECO:0007669"/>
    <property type="project" value="UniProtKB-UniPathway"/>
</dbReference>
<feature type="binding site" evidence="13">
    <location>
        <position position="752"/>
    </location>
    <ligand>
        <name>substrate</name>
    </ligand>
</feature>
<dbReference type="Pfam" id="PF09298">
    <property type="entry name" value="FAA_hydrolase_N"/>
    <property type="match status" value="1"/>
</dbReference>
<dbReference type="GO" id="GO:0046872">
    <property type="term" value="F:metal ion binding"/>
    <property type="evidence" value="ECO:0007669"/>
    <property type="project" value="UniProtKB-KW"/>
</dbReference>
<dbReference type="InterPro" id="IPR015377">
    <property type="entry name" value="Fumarylacetoacetase_N"/>
</dbReference>
<keyword evidence="11" id="KW-0585">Phenylalanine catabolism</keyword>
<dbReference type="SUPFAM" id="SSF56529">
    <property type="entry name" value="FAH"/>
    <property type="match status" value="1"/>
</dbReference>
<dbReference type="AlphaFoldDB" id="A0A2P6VNW0"/>
<keyword evidence="8 14" id="KW-0106">Calcium</keyword>
<evidence type="ECO:0000256" key="4">
    <source>
        <dbReference type="ARBA" id="ARBA00010211"/>
    </source>
</evidence>
<dbReference type="Proteomes" id="UP000239649">
    <property type="component" value="Unassembled WGS sequence"/>
</dbReference>
<dbReference type="SUPFAM" id="SSF56784">
    <property type="entry name" value="HAD-like"/>
    <property type="match status" value="1"/>
</dbReference>
<organism evidence="18 19">
    <name type="scientific">Micractinium conductrix</name>
    <dbReference type="NCBI Taxonomy" id="554055"/>
    <lineage>
        <taxon>Eukaryota</taxon>
        <taxon>Viridiplantae</taxon>
        <taxon>Chlorophyta</taxon>
        <taxon>core chlorophytes</taxon>
        <taxon>Trebouxiophyceae</taxon>
        <taxon>Chlorellales</taxon>
        <taxon>Chlorellaceae</taxon>
        <taxon>Chlorella clade</taxon>
        <taxon>Micractinium</taxon>
    </lineage>
</organism>
<evidence type="ECO:0000313" key="18">
    <source>
        <dbReference type="EMBL" id="PSC75747.1"/>
    </source>
</evidence>
<dbReference type="InterPro" id="IPR011234">
    <property type="entry name" value="Fumarylacetoacetase-like_C"/>
</dbReference>
<dbReference type="InterPro" id="IPR006380">
    <property type="entry name" value="SPP-like_dom"/>
</dbReference>
<evidence type="ECO:0000256" key="2">
    <source>
        <dbReference type="ARBA" id="ARBA00001946"/>
    </source>
</evidence>
<evidence type="ECO:0000256" key="12">
    <source>
        <dbReference type="PIRSR" id="PIRSR605959-1"/>
    </source>
</evidence>
<dbReference type="STRING" id="554055.A0A2P6VNW0"/>
<evidence type="ECO:0000256" key="5">
    <source>
        <dbReference type="ARBA" id="ARBA00012094"/>
    </source>
</evidence>
<feature type="domain" description="Sucrose phosphatase-like" evidence="16">
    <location>
        <begin position="134"/>
        <end position="399"/>
    </location>
</feature>
<keyword evidence="6 14" id="KW-0479">Metal-binding</keyword>
<dbReference type="SFLD" id="SFLDG01141">
    <property type="entry name" value="C2.B.1:_Sucrose_Phosphatase_Li"/>
    <property type="match status" value="1"/>
</dbReference>
<comment type="caution">
    <text evidence="18">The sequence shown here is derived from an EMBL/GenBank/DDBJ whole genome shotgun (WGS) entry which is preliminary data.</text>
</comment>
<dbReference type="Gene3D" id="3.90.1070.10">
    <property type="match status" value="1"/>
</dbReference>
<dbReference type="InterPro" id="IPR036663">
    <property type="entry name" value="Fumarylacetoacetase_C_sf"/>
</dbReference>
<comment type="pathway">
    <text evidence="3">Amino-acid degradation; L-phenylalanine degradation; acetoacetate and fumarate from L-phenylalanine: step 6/6.</text>
</comment>
<dbReference type="OrthoDB" id="9971669at2759"/>
<proteinExistence type="inferred from homology"/>
<reference evidence="18 19" key="1">
    <citation type="journal article" date="2018" name="Plant J.">
        <title>Genome sequences of Chlorella sorokiniana UTEX 1602 and Micractinium conductrix SAG 241.80: implications to maltose excretion by a green alga.</title>
        <authorList>
            <person name="Arriola M.B."/>
            <person name="Velmurugan N."/>
            <person name="Zhang Y."/>
            <person name="Plunkett M.H."/>
            <person name="Hondzo H."/>
            <person name="Barney B.M."/>
        </authorList>
    </citation>
    <scope>NUCLEOTIDE SEQUENCE [LARGE SCALE GENOMIC DNA]</scope>
    <source>
        <strain evidence="18 19">SAG 241.80</strain>
    </source>
</reference>
<dbReference type="InterPro" id="IPR013783">
    <property type="entry name" value="Ig-like_fold"/>
</dbReference>
<dbReference type="Pfam" id="PF01557">
    <property type="entry name" value="FAA_hydrolase"/>
    <property type="match status" value="1"/>
</dbReference>
<dbReference type="InterPro" id="IPR023214">
    <property type="entry name" value="HAD_sf"/>
</dbReference>
<evidence type="ECO:0000259" key="17">
    <source>
        <dbReference type="Pfam" id="PF09298"/>
    </source>
</evidence>
<feature type="domain" description="Fumarylacetoacetase-like C-terminal" evidence="15">
    <location>
        <begin position="497"/>
        <end position="810"/>
    </location>
</feature>
<dbReference type="SFLD" id="SFLDG01140">
    <property type="entry name" value="C2.B:_Phosphomannomutase_and_P"/>
    <property type="match status" value="1"/>
</dbReference>